<dbReference type="PRINTS" id="PR00173">
    <property type="entry name" value="EDTRNSPORT"/>
</dbReference>
<feature type="transmembrane region" description="Helical" evidence="6">
    <location>
        <begin position="214"/>
        <end position="233"/>
    </location>
</feature>
<organism evidence="7 8">
    <name type="scientific">Candidatus Scybalenecus merdavium</name>
    <dbReference type="NCBI Taxonomy" id="2840939"/>
    <lineage>
        <taxon>Bacteria</taxon>
        <taxon>Bacillati</taxon>
        <taxon>Bacillota</taxon>
        <taxon>Clostridia</taxon>
        <taxon>Eubacteriales</taxon>
        <taxon>Oscillospiraceae</taxon>
        <taxon>Oscillospiraceae incertae sedis</taxon>
        <taxon>Candidatus Scybalenecus</taxon>
    </lineage>
</organism>
<protein>
    <submittedName>
        <fullName evidence="7">ABC transporter permease</fullName>
    </submittedName>
</protein>
<feature type="transmembrane region" description="Helical" evidence="6">
    <location>
        <begin position="129"/>
        <end position="152"/>
    </location>
</feature>
<evidence type="ECO:0000313" key="7">
    <source>
        <dbReference type="EMBL" id="HIU69174.1"/>
    </source>
</evidence>
<evidence type="ECO:0000256" key="5">
    <source>
        <dbReference type="ARBA" id="ARBA00023136"/>
    </source>
</evidence>
<dbReference type="GO" id="GO:0005886">
    <property type="term" value="C:plasma membrane"/>
    <property type="evidence" value="ECO:0007669"/>
    <property type="project" value="UniProtKB-SubCell"/>
</dbReference>
<dbReference type="AlphaFoldDB" id="A0A9D1MUI6"/>
<sequence length="309" mass="32916">MLDFLSSMPSAVAQGIIWGIMAIGVYITFRTLDIADLTVDGSFGTGGAVLVMCMIGGMNVYVALIIAFLAGCAAGFVTGIFHTKFGIPAILAGILTQIALYSINLRILGDKANQPISVMQYDLLVSLRYIPKTLIVGAIFSVLLIAVLYWFFGTETGMSLRATGNNQNMARANGINTNVNKIVGLTLSNGIVALSGALLAQYQGFADVNMGRGAIVIGLAAVIIGEVVFGKLFKNFALRLLAVIFGGIIYYVVISVVLVLGLNANDLKLLTAIIVALFLGVPYWRNKMKEKSLQKKGRKKELPGGKENA</sequence>
<feature type="transmembrane region" description="Helical" evidence="6">
    <location>
        <begin position="240"/>
        <end position="261"/>
    </location>
</feature>
<evidence type="ECO:0000256" key="2">
    <source>
        <dbReference type="ARBA" id="ARBA00022475"/>
    </source>
</evidence>
<proteinExistence type="predicted"/>
<dbReference type="Pfam" id="PF02653">
    <property type="entry name" value="BPD_transp_2"/>
    <property type="match status" value="1"/>
</dbReference>
<keyword evidence="4 6" id="KW-1133">Transmembrane helix</keyword>
<dbReference type="PANTHER" id="PTHR32196:SF69">
    <property type="entry name" value="BRANCHED-CHAIN AMINO ACID TRANSPORT SYSTEM, PERMEASE PROTEIN"/>
    <property type="match status" value="1"/>
</dbReference>
<comment type="subcellular location">
    <subcellularLocation>
        <location evidence="1">Cell membrane</location>
        <topology evidence="1">Multi-pass membrane protein</topology>
    </subcellularLocation>
</comment>
<dbReference type="CDD" id="cd06574">
    <property type="entry name" value="TM_PBP1_branched-chain-AA_like"/>
    <property type="match status" value="1"/>
</dbReference>
<feature type="transmembrane region" description="Helical" evidence="6">
    <location>
        <begin position="49"/>
        <end position="77"/>
    </location>
</feature>
<evidence type="ECO:0000256" key="3">
    <source>
        <dbReference type="ARBA" id="ARBA00022692"/>
    </source>
</evidence>
<evidence type="ECO:0000256" key="4">
    <source>
        <dbReference type="ARBA" id="ARBA00022989"/>
    </source>
</evidence>
<keyword evidence="3 6" id="KW-0812">Transmembrane</keyword>
<feature type="transmembrane region" description="Helical" evidence="6">
    <location>
        <begin position="89"/>
        <end position="109"/>
    </location>
</feature>
<reference evidence="7" key="1">
    <citation type="submission" date="2020-10" db="EMBL/GenBank/DDBJ databases">
        <authorList>
            <person name="Gilroy R."/>
        </authorList>
    </citation>
    <scope>NUCLEOTIDE SEQUENCE</scope>
    <source>
        <strain evidence="7">CHK176-6737</strain>
    </source>
</reference>
<evidence type="ECO:0000256" key="6">
    <source>
        <dbReference type="SAM" id="Phobius"/>
    </source>
</evidence>
<gene>
    <name evidence="7" type="ORF">IAD23_04375</name>
</gene>
<feature type="transmembrane region" description="Helical" evidence="6">
    <location>
        <begin position="267"/>
        <end position="284"/>
    </location>
</feature>
<evidence type="ECO:0000313" key="8">
    <source>
        <dbReference type="Proteomes" id="UP000824125"/>
    </source>
</evidence>
<dbReference type="GO" id="GO:0022857">
    <property type="term" value="F:transmembrane transporter activity"/>
    <property type="evidence" value="ECO:0007669"/>
    <property type="project" value="InterPro"/>
</dbReference>
<evidence type="ECO:0000256" key="1">
    <source>
        <dbReference type="ARBA" id="ARBA00004651"/>
    </source>
</evidence>
<comment type="caution">
    <text evidence="7">The sequence shown here is derived from an EMBL/GenBank/DDBJ whole genome shotgun (WGS) entry which is preliminary data.</text>
</comment>
<dbReference type="Proteomes" id="UP000824125">
    <property type="component" value="Unassembled WGS sequence"/>
</dbReference>
<feature type="transmembrane region" description="Helical" evidence="6">
    <location>
        <begin position="12"/>
        <end position="29"/>
    </location>
</feature>
<reference evidence="7" key="2">
    <citation type="journal article" date="2021" name="PeerJ">
        <title>Extensive microbial diversity within the chicken gut microbiome revealed by metagenomics and culture.</title>
        <authorList>
            <person name="Gilroy R."/>
            <person name="Ravi A."/>
            <person name="Getino M."/>
            <person name="Pursley I."/>
            <person name="Horton D.L."/>
            <person name="Alikhan N.F."/>
            <person name="Baker D."/>
            <person name="Gharbi K."/>
            <person name="Hall N."/>
            <person name="Watson M."/>
            <person name="Adriaenssens E.M."/>
            <person name="Foster-Nyarko E."/>
            <person name="Jarju S."/>
            <person name="Secka A."/>
            <person name="Antonio M."/>
            <person name="Oren A."/>
            <person name="Chaudhuri R.R."/>
            <person name="La Ragione R."/>
            <person name="Hildebrand F."/>
            <person name="Pallen M.J."/>
        </authorList>
    </citation>
    <scope>NUCLEOTIDE SEQUENCE</scope>
    <source>
        <strain evidence="7">CHK176-6737</strain>
    </source>
</reference>
<name>A0A9D1MUI6_9FIRM</name>
<keyword evidence="5 6" id="KW-0472">Membrane</keyword>
<dbReference type="InterPro" id="IPR001851">
    <property type="entry name" value="ABC_transp_permease"/>
</dbReference>
<keyword evidence="2" id="KW-1003">Cell membrane</keyword>
<dbReference type="PANTHER" id="PTHR32196">
    <property type="entry name" value="ABC TRANSPORTER PERMEASE PROTEIN YPHD-RELATED-RELATED"/>
    <property type="match status" value="1"/>
</dbReference>
<accession>A0A9D1MUI6</accession>
<dbReference type="EMBL" id="DVNM01000023">
    <property type="protein sequence ID" value="HIU69174.1"/>
    <property type="molecule type" value="Genomic_DNA"/>
</dbReference>